<accession>A0A420AC56</accession>
<organism evidence="1 2">
    <name type="scientific">Sphingobacterium detergens</name>
    <dbReference type="NCBI Taxonomy" id="1145106"/>
    <lineage>
        <taxon>Bacteria</taxon>
        <taxon>Pseudomonadati</taxon>
        <taxon>Bacteroidota</taxon>
        <taxon>Sphingobacteriia</taxon>
        <taxon>Sphingobacteriales</taxon>
        <taxon>Sphingobacteriaceae</taxon>
        <taxon>Sphingobacterium</taxon>
    </lineage>
</organism>
<dbReference type="EMBL" id="RAPY01000009">
    <property type="protein sequence ID" value="RKE42055.1"/>
    <property type="molecule type" value="Genomic_DNA"/>
</dbReference>
<dbReference type="AlphaFoldDB" id="A0A420AC56"/>
<comment type="caution">
    <text evidence="1">The sequence shown here is derived from an EMBL/GenBank/DDBJ whole genome shotgun (WGS) entry which is preliminary data.</text>
</comment>
<dbReference type="Proteomes" id="UP000286246">
    <property type="component" value="Unassembled WGS sequence"/>
</dbReference>
<protein>
    <submittedName>
        <fullName evidence="1">Uncharacterized protein</fullName>
    </submittedName>
</protein>
<gene>
    <name evidence="1" type="ORF">DFQ12_5654</name>
</gene>
<name>A0A420AC56_SPHD1</name>
<evidence type="ECO:0000313" key="1">
    <source>
        <dbReference type="EMBL" id="RKE42055.1"/>
    </source>
</evidence>
<sequence length="43" mass="5023">MTALFHFHSYPPRFVIFSDTEVTSIAAIFYQYENDQLGLFASF</sequence>
<evidence type="ECO:0000313" key="2">
    <source>
        <dbReference type="Proteomes" id="UP000286246"/>
    </source>
</evidence>
<keyword evidence="2" id="KW-1185">Reference proteome</keyword>
<proteinExistence type="predicted"/>
<reference evidence="1 2" key="1">
    <citation type="submission" date="2018-09" db="EMBL/GenBank/DDBJ databases">
        <title>Genomic Encyclopedia of Type Strains, Phase III (KMG-III): the genomes of soil and plant-associated and newly described type strains.</title>
        <authorList>
            <person name="Whitman W."/>
        </authorList>
    </citation>
    <scope>NUCLEOTIDE SEQUENCE [LARGE SCALE GENOMIC DNA]</scope>
    <source>
        <strain evidence="1 2">CECT 7938</strain>
    </source>
</reference>